<dbReference type="EC" id="2.7.8.13" evidence="7 8"/>
<dbReference type="Pfam" id="PF10555">
    <property type="entry name" value="MraY_sig1"/>
    <property type="match status" value="1"/>
</dbReference>
<dbReference type="NCBIfam" id="TIGR00445">
    <property type="entry name" value="mraY"/>
    <property type="match status" value="1"/>
</dbReference>
<comment type="subcellular location">
    <subcellularLocation>
        <location evidence="7">Cell membrane</location>
        <topology evidence="7">Multi-pass membrane protein</topology>
    </subcellularLocation>
    <subcellularLocation>
        <location evidence="1">Membrane</location>
        <topology evidence="1">Multi-pass membrane protein</topology>
    </subcellularLocation>
</comment>
<dbReference type="PROSITE" id="PS01348">
    <property type="entry name" value="MRAY_2"/>
    <property type="match status" value="1"/>
</dbReference>
<feature type="transmembrane region" description="Helical" evidence="7">
    <location>
        <begin position="223"/>
        <end position="243"/>
    </location>
</feature>
<feature type="transmembrane region" description="Helical" evidence="7">
    <location>
        <begin position="49"/>
        <end position="68"/>
    </location>
</feature>
<feature type="transmembrane region" description="Helical" evidence="7">
    <location>
        <begin position="148"/>
        <end position="168"/>
    </location>
</feature>
<dbReference type="InterPro" id="IPR000715">
    <property type="entry name" value="Glycosyl_transferase_4"/>
</dbReference>
<keyword evidence="7 9" id="KW-0460">Magnesium</keyword>
<feature type="transmembrane region" description="Helical" evidence="7">
    <location>
        <begin position="298"/>
        <end position="318"/>
    </location>
</feature>
<dbReference type="PANTHER" id="PTHR22926">
    <property type="entry name" value="PHOSPHO-N-ACETYLMURAMOYL-PENTAPEPTIDE-TRANSFERASE"/>
    <property type="match status" value="1"/>
</dbReference>
<keyword evidence="5 7" id="KW-1133">Transmembrane helix</keyword>
<name>A0A1E5FZS2_9FIRM</name>
<dbReference type="GO" id="GO:0008963">
    <property type="term" value="F:phospho-N-acetylmuramoyl-pentapeptide-transferase activity"/>
    <property type="evidence" value="ECO:0007669"/>
    <property type="project" value="UniProtKB-UniRule"/>
</dbReference>
<keyword evidence="3 7" id="KW-0808">Transferase</keyword>
<evidence type="ECO:0000256" key="8">
    <source>
        <dbReference type="NCBIfam" id="TIGR00445"/>
    </source>
</evidence>
<keyword evidence="7" id="KW-0131">Cell cycle</keyword>
<evidence type="ECO:0000256" key="1">
    <source>
        <dbReference type="ARBA" id="ARBA00004141"/>
    </source>
</evidence>
<keyword evidence="7" id="KW-0573">Peptidoglycan synthesis</keyword>
<feature type="binding site" evidence="9">
    <location>
        <position position="227"/>
    </location>
    <ligand>
        <name>Mg(2+)</name>
        <dbReference type="ChEBI" id="CHEBI:18420"/>
    </ligand>
</feature>
<keyword evidence="7 9" id="KW-0479">Metal-binding</keyword>
<comment type="pathway">
    <text evidence="7">Cell wall biogenesis; peptidoglycan biosynthesis.</text>
</comment>
<keyword evidence="7" id="KW-0132">Cell division</keyword>
<feature type="transmembrane region" description="Helical" evidence="7">
    <location>
        <begin position="74"/>
        <end position="92"/>
    </location>
</feature>
<dbReference type="PROSITE" id="PS01347">
    <property type="entry name" value="MRAY_1"/>
    <property type="match status" value="1"/>
</dbReference>
<sequence>MDYQIVLIAVIVSTVISAILGPLLIPILQRLKFGQSIRVDGPQKHLQKAGTPTMGGVMIIIALSITALQFANNTITLFLLALVTIGYGLIGFTDDYIKVVMKRNLGLTAKQKLVAQILLATIFYWFLIQTNHDTAIYLPGTTIGFELGWIYLPFVVFIMIGTTNAVNLTDGLDGLLAGVSSIVFTVYALIAIYMSQFDVAIFSASVVGACLGFLLYNAHPAKVFMGDTGSLALGGALVGIAILTKTELLLVIVGAIFVIEALSVIIQVIFFKWKKIRIFKMSPIHHHFELSGWSEWKVVIVFWSFTLITALLGLVIQFKL</sequence>
<keyword evidence="7" id="KW-0133">Cell shape</keyword>
<evidence type="ECO:0000256" key="2">
    <source>
        <dbReference type="ARBA" id="ARBA00005583"/>
    </source>
</evidence>
<comment type="catalytic activity">
    <reaction evidence="7">
        <text>UDP-N-acetyl-alpha-D-muramoyl-L-alanyl-gamma-D-glutamyl-meso-2,6-diaminopimeloyl-D-alanyl-D-alanine + di-trans,octa-cis-undecaprenyl phosphate = di-trans,octa-cis-undecaprenyl diphospho-N-acetyl-alpha-D-muramoyl-L-alanyl-D-glutamyl-meso-2,6-diaminopimeloyl-D-alanyl-D-alanine + UMP</text>
        <dbReference type="Rhea" id="RHEA:28386"/>
        <dbReference type="ChEBI" id="CHEBI:57865"/>
        <dbReference type="ChEBI" id="CHEBI:60392"/>
        <dbReference type="ChEBI" id="CHEBI:61386"/>
        <dbReference type="ChEBI" id="CHEBI:61387"/>
        <dbReference type="EC" id="2.7.8.13"/>
    </reaction>
</comment>
<evidence type="ECO:0000256" key="5">
    <source>
        <dbReference type="ARBA" id="ARBA00022989"/>
    </source>
</evidence>
<evidence type="ECO:0000313" key="10">
    <source>
        <dbReference type="EMBL" id="OEF96076.1"/>
    </source>
</evidence>
<keyword evidence="11" id="KW-1185">Reference proteome</keyword>
<dbReference type="OrthoDB" id="9805475at2"/>
<comment type="cofactor">
    <cofactor evidence="7 9">
        <name>Mg(2+)</name>
        <dbReference type="ChEBI" id="CHEBI:18420"/>
    </cofactor>
</comment>
<evidence type="ECO:0000256" key="7">
    <source>
        <dbReference type="HAMAP-Rule" id="MF_00038"/>
    </source>
</evidence>
<dbReference type="GO" id="GO:0008360">
    <property type="term" value="P:regulation of cell shape"/>
    <property type="evidence" value="ECO:0007669"/>
    <property type="project" value="UniProtKB-KW"/>
</dbReference>
<evidence type="ECO:0000256" key="6">
    <source>
        <dbReference type="ARBA" id="ARBA00023136"/>
    </source>
</evidence>
<evidence type="ECO:0000256" key="4">
    <source>
        <dbReference type="ARBA" id="ARBA00022692"/>
    </source>
</evidence>
<dbReference type="GO" id="GO:0046872">
    <property type="term" value="F:metal ion binding"/>
    <property type="evidence" value="ECO:0007669"/>
    <property type="project" value="UniProtKB-KW"/>
</dbReference>
<accession>A0A1E5FZS2</accession>
<dbReference type="GO" id="GO:0051992">
    <property type="term" value="F:UDP-N-acetylmuramoyl-L-alanyl-D-glutamyl-meso-2,6-diaminopimelyl-D-alanyl-D-alanine:undecaprenyl-phosphate transferase activity"/>
    <property type="evidence" value="ECO:0007669"/>
    <property type="project" value="RHEA"/>
</dbReference>
<dbReference type="GO" id="GO:0009252">
    <property type="term" value="P:peptidoglycan biosynthetic process"/>
    <property type="evidence" value="ECO:0007669"/>
    <property type="project" value="UniProtKB-UniRule"/>
</dbReference>
<feature type="binding site" evidence="9">
    <location>
        <position position="167"/>
    </location>
    <ligand>
        <name>Mg(2+)</name>
        <dbReference type="ChEBI" id="CHEBI:18420"/>
    </ligand>
</feature>
<dbReference type="Proteomes" id="UP000094296">
    <property type="component" value="Unassembled WGS sequence"/>
</dbReference>
<keyword evidence="4 7" id="KW-0812">Transmembrane</keyword>
<keyword evidence="7" id="KW-1003">Cell membrane</keyword>
<keyword evidence="7" id="KW-0961">Cell wall biogenesis/degradation</keyword>
<dbReference type="Pfam" id="PF00953">
    <property type="entry name" value="Glycos_transf_4"/>
    <property type="match status" value="1"/>
</dbReference>
<dbReference type="UniPathway" id="UPA00219"/>
<dbReference type="CDD" id="cd06852">
    <property type="entry name" value="GT_MraY"/>
    <property type="match status" value="1"/>
</dbReference>
<evidence type="ECO:0000256" key="3">
    <source>
        <dbReference type="ARBA" id="ARBA00022679"/>
    </source>
</evidence>
<dbReference type="STRING" id="766136.BHF68_10070"/>
<keyword evidence="6 7" id="KW-0472">Membrane</keyword>
<dbReference type="AlphaFoldDB" id="A0A1E5FZS2"/>
<comment type="function">
    <text evidence="7">Catalyzes the initial step of the lipid cycle reactions in the biosynthesis of the cell wall peptidoglycan: transfers peptidoglycan precursor phospho-MurNAc-pentapeptide from UDP-MurNAc-pentapeptide onto the lipid carrier undecaprenyl phosphate, yielding undecaprenyl-pyrophosphoryl-MurNAc-pentapeptide, known as lipid I.</text>
</comment>
<comment type="similarity">
    <text evidence="2 7">Belongs to the glycosyltransferase 4 family. MraY subfamily.</text>
</comment>
<dbReference type="HAMAP" id="MF_00038">
    <property type="entry name" value="MraY"/>
    <property type="match status" value="1"/>
</dbReference>
<dbReference type="RefSeq" id="WP_069643996.1">
    <property type="nucleotide sequence ID" value="NZ_MIJE01000033.1"/>
</dbReference>
<evidence type="ECO:0000313" key="11">
    <source>
        <dbReference type="Proteomes" id="UP000094296"/>
    </source>
</evidence>
<gene>
    <name evidence="7" type="primary">mraY</name>
    <name evidence="10" type="ORF">BHF68_10070</name>
</gene>
<dbReference type="GO" id="GO:0005886">
    <property type="term" value="C:plasma membrane"/>
    <property type="evidence" value="ECO:0007669"/>
    <property type="project" value="UniProtKB-SubCell"/>
</dbReference>
<dbReference type="InterPro" id="IPR018480">
    <property type="entry name" value="PNAcMuramoyl-5peptid_Trfase_CS"/>
</dbReference>
<dbReference type="EMBL" id="MIJE01000033">
    <property type="protein sequence ID" value="OEF96076.1"/>
    <property type="molecule type" value="Genomic_DNA"/>
</dbReference>
<dbReference type="InterPro" id="IPR003524">
    <property type="entry name" value="PNAcMuramoyl-5peptid_Trfase"/>
</dbReference>
<dbReference type="PANTHER" id="PTHR22926:SF5">
    <property type="entry name" value="PHOSPHO-N-ACETYLMURAMOYL-PENTAPEPTIDE-TRANSFERASE HOMOLOG"/>
    <property type="match status" value="1"/>
</dbReference>
<dbReference type="GO" id="GO:0071555">
    <property type="term" value="P:cell wall organization"/>
    <property type="evidence" value="ECO:0007669"/>
    <property type="project" value="UniProtKB-KW"/>
</dbReference>
<feature type="transmembrane region" description="Helical" evidence="7">
    <location>
        <begin position="175"/>
        <end position="193"/>
    </location>
</feature>
<feature type="transmembrane region" description="Helical" evidence="7">
    <location>
        <begin position="199"/>
        <end position="216"/>
    </location>
</feature>
<feature type="transmembrane region" description="Helical" evidence="7">
    <location>
        <begin position="6"/>
        <end position="28"/>
    </location>
</feature>
<evidence type="ECO:0000256" key="9">
    <source>
        <dbReference type="PIRSR" id="PIRSR600715-1"/>
    </source>
</evidence>
<dbReference type="GO" id="GO:0051301">
    <property type="term" value="P:cell division"/>
    <property type="evidence" value="ECO:0007669"/>
    <property type="project" value="UniProtKB-KW"/>
</dbReference>
<comment type="caution">
    <text evidence="10">The sequence shown here is derived from an EMBL/GenBank/DDBJ whole genome shotgun (WGS) entry which is preliminary data.</text>
</comment>
<proteinExistence type="inferred from homology"/>
<protein>
    <recommendedName>
        <fullName evidence="7 8">Phospho-N-acetylmuramoyl-pentapeptide-transferase</fullName>
        <ecNumber evidence="7 8">2.7.8.13</ecNumber>
    </recommendedName>
    <alternativeName>
        <fullName evidence="7">UDP-MurNAc-pentapeptide phosphotransferase</fullName>
    </alternativeName>
</protein>
<organism evidence="10 11">
    <name type="scientific">Desulfuribacillus alkaliarsenatis</name>
    <dbReference type="NCBI Taxonomy" id="766136"/>
    <lineage>
        <taxon>Bacteria</taxon>
        <taxon>Bacillati</taxon>
        <taxon>Bacillota</taxon>
        <taxon>Desulfuribacillia</taxon>
        <taxon>Desulfuribacillales</taxon>
        <taxon>Desulfuribacillaceae</taxon>
        <taxon>Desulfuribacillus</taxon>
    </lineage>
</organism>
<reference evidence="10 11" key="1">
    <citation type="submission" date="2016-09" db="EMBL/GenBank/DDBJ databases">
        <title>Draft genome sequence for the type strain of Desulfuribacillus alkaliarsenatis AHT28, an obligately anaerobic, sulfidogenic bacterium isolated from Russian soda lake sediments.</title>
        <authorList>
            <person name="Abin C.A."/>
            <person name="Hollibaugh J.T."/>
        </authorList>
    </citation>
    <scope>NUCLEOTIDE SEQUENCE [LARGE SCALE GENOMIC DNA]</scope>
    <source>
        <strain evidence="10 11">AHT28</strain>
    </source>
</reference>
<feature type="transmembrane region" description="Helical" evidence="7">
    <location>
        <begin position="113"/>
        <end position="128"/>
    </location>
</feature>
<feature type="transmembrane region" description="Helical" evidence="7">
    <location>
        <begin position="249"/>
        <end position="271"/>
    </location>
</feature>